<dbReference type="Proteomes" id="UP000829194">
    <property type="component" value="Chromosome"/>
</dbReference>
<keyword evidence="13" id="KW-1185">Reference proteome</keyword>
<keyword evidence="9" id="KW-0732">Signal</keyword>
<dbReference type="EMBL" id="CP093547">
    <property type="protein sequence ID" value="UNP30048.1"/>
    <property type="molecule type" value="Genomic_DNA"/>
</dbReference>
<protein>
    <submittedName>
        <fullName evidence="12">Insulinase family protein</fullName>
    </submittedName>
</protein>
<dbReference type="InterPro" id="IPR007863">
    <property type="entry name" value="Peptidase_M16_C"/>
</dbReference>
<keyword evidence="4" id="KW-0479">Metal-binding</keyword>
<dbReference type="InterPro" id="IPR011249">
    <property type="entry name" value="Metalloenz_LuxS/M16"/>
</dbReference>
<dbReference type="InterPro" id="IPR011765">
    <property type="entry name" value="Pept_M16_N"/>
</dbReference>
<feature type="domain" description="Peptidase M16 N-terminal" evidence="10">
    <location>
        <begin position="55"/>
        <end position="201"/>
    </location>
</feature>
<comment type="cofactor">
    <cofactor evidence="1">
        <name>Zn(2+)</name>
        <dbReference type="ChEBI" id="CHEBI:29105"/>
    </cofactor>
</comment>
<evidence type="ECO:0000256" key="1">
    <source>
        <dbReference type="ARBA" id="ARBA00001947"/>
    </source>
</evidence>
<evidence type="ECO:0000256" key="6">
    <source>
        <dbReference type="ARBA" id="ARBA00022833"/>
    </source>
</evidence>
<evidence type="ECO:0000259" key="11">
    <source>
        <dbReference type="Pfam" id="PF05193"/>
    </source>
</evidence>
<organism evidence="12 13">
    <name type="scientific">Lysobacter gummosus</name>
    <dbReference type="NCBI Taxonomy" id="262324"/>
    <lineage>
        <taxon>Bacteria</taxon>
        <taxon>Pseudomonadati</taxon>
        <taxon>Pseudomonadota</taxon>
        <taxon>Gammaproteobacteria</taxon>
        <taxon>Lysobacterales</taxon>
        <taxon>Lysobacteraceae</taxon>
        <taxon>Lysobacter</taxon>
    </lineage>
</organism>
<evidence type="ECO:0000256" key="2">
    <source>
        <dbReference type="ARBA" id="ARBA00007261"/>
    </source>
</evidence>
<evidence type="ECO:0000259" key="10">
    <source>
        <dbReference type="Pfam" id="PF00675"/>
    </source>
</evidence>
<dbReference type="Pfam" id="PF00675">
    <property type="entry name" value="Peptidase_M16"/>
    <property type="match status" value="1"/>
</dbReference>
<accession>A0ABY3XBP9</accession>
<feature type="domain" description="Peptidase M16 C-terminal" evidence="11">
    <location>
        <begin position="210"/>
        <end position="383"/>
    </location>
</feature>
<dbReference type="RefSeq" id="WP_057941332.1">
    <property type="nucleotide sequence ID" value="NZ_CP011131.1"/>
</dbReference>
<feature type="chain" id="PRO_5046446533" evidence="9">
    <location>
        <begin position="26"/>
        <end position="935"/>
    </location>
</feature>
<keyword evidence="3" id="KW-0645">Protease</keyword>
<dbReference type="SUPFAM" id="SSF63411">
    <property type="entry name" value="LuxS/MPP-like metallohydrolase"/>
    <property type="match status" value="4"/>
</dbReference>
<evidence type="ECO:0000256" key="7">
    <source>
        <dbReference type="ARBA" id="ARBA00023049"/>
    </source>
</evidence>
<proteinExistence type="inferred from homology"/>
<gene>
    <name evidence="12" type="ORF">MOV92_01800</name>
</gene>
<dbReference type="Pfam" id="PF05193">
    <property type="entry name" value="Peptidase_M16_C"/>
    <property type="match status" value="2"/>
</dbReference>
<evidence type="ECO:0000313" key="12">
    <source>
        <dbReference type="EMBL" id="UNP30048.1"/>
    </source>
</evidence>
<dbReference type="PROSITE" id="PS00143">
    <property type="entry name" value="INSULINASE"/>
    <property type="match status" value="1"/>
</dbReference>
<feature type="domain" description="Peptidase M16 C-terminal" evidence="11">
    <location>
        <begin position="668"/>
        <end position="851"/>
    </location>
</feature>
<evidence type="ECO:0000256" key="9">
    <source>
        <dbReference type="SAM" id="SignalP"/>
    </source>
</evidence>
<dbReference type="PANTHER" id="PTHR43690">
    <property type="entry name" value="NARDILYSIN"/>
    <property type="match status" value="1"/>
</dbReference>
<dbReference type="InterPro" id="IPR001431">
    <property type="entry name" value="Pept_M16_Zn_BS"/>
</dbReference>
<name>A0ABY3XBP9_9GAMM</name>
<keyword evidence="5" id="KW-0378">Hydrolase</keyword>
<reference evidence="12 13" key="1">
    <citation type="submission" date="2022-03" db="EMBL/GenBank/DDBJ databases">
        <title>Complete genome sequence of Lysobacter capsici VKM B-2533 and Lysobacter gummosus 10.1.1, promising sources of lytic agents.</title>
        <authorList>
            <person name="Tarlachkov S.V."/>
            <person name="Kudryakova I.V."/>
            <person name="Afoshin A.S."/>
            <person name="Leontyevskaya E.A."/>
            <person name="Leontyevskaya N.V."/>
        </authorList>
    </citation>
    <scope>NUCLEOTIDE SEQUENCE [LARGE SCALE GENOMIC DNA]</scope>
    <source>
        <strain evidence="12 13">10.1.1</strain>
    </source>
</reference>
<dbReference type="InterPro" id="IPR050626">
    <property type="entry name" value="Peptidase_M16"/>
</dbReference>
<feature type="signal peptide" evidence="9">
    <location>
        <begin position="1"/>
        <end position="25"/>
    </location>
</feature>
<evidence type="ECO:0000256" key="5">
    <source>
        <dbReference type="ARBA" id="ARBA00022801"/>
    </source>
</evidence>
<evidence type="ECO:0000313" key="13">
    <source>
        <dbReference type="Proteomes" id="UP000829194"/>
    </source>
</evidence>
<keyword evidence="7" id="KW-0482">Metalloprotease</keyword>
<evidence type="ECO:0000256" key="3">
    <source>
        <dbReference type="ARBA" id="ARBA00022670"/>
    </source>
</evidence>
<dbReference type="Gene3D" id="3.30.830.10">
    <property type="entry name" value="Metalloenzyme, LuxS/M16 peptidase-like"/>
    <property type="match status" value="4"/>
</dbReference>
<dbReference type="PANTHER" id="PTHR43690:SF17">
    <property type="entry name" value="PROTEIN YHJJ"/>
    <property type="match status" value="1"/>
</dbReference>
<comment type="similarity">
    <text evidence="2 8">Belongs to the peptidase M16 family.</text>
</comment>
<evidence type="ECO:0000256" key="4">
    <source>
        <dbReference type="ARBA" id="ARBA00022723"/>
    </source>
</evidence>
<keyword evidence="6" id="KW-0862">Zinc</keyword>
<sequence length="935" mass="101431">MPPRRPVAIAALAFALSLALGGAHAQAPQPPPAGFQAGPCVEGICEYRMSNGLRVLLFPDATQPTVTLNLIYAVGSLQENYGETGMAHLLEHMLFKGTPSHRDIPGEMKKRGIGFNAQTSLDRTNYFASFPANDATLDWLLGLEADRMVHSDIARKDLDSEMTVVRNEMENGENSEVSALSERVRSTAYLWHHYGNSTIGARSDVEHVPIERLQAYYRAWYRPDNATLVLTGRIDPAKTLGTVARYFGAVPKPAEPMRAFYTREPAQDGEREVTVRRVGDLRLLMAAYHIPAATHADAAPLGILDDILGHTPGGRLYKALVETGLAASIGVGGEQMPDPGLLTALAALPKDGDVAKAEQVLIEQLEQIQKKPISAEEVEAAKQRARNSFERAYTNVGAVAMALSDPVVAGDWRLYFQYRDALEKVTADDVNRVARAYLQSSNRTFGRFVPTQAPQRVTIPEAPTAASVLQGYTGKLALEAGEHFDPTPANIEARTQTITLDTGVGQGLKLALLPKKTRGGTVIVSANFHFADTDSLRGRDTAGNVAGALMMRGSQELSREQIDARFEALKTTARIGGGLQSARIGLTTRREQLSDALALAAKVLRTPTYPDKEFEQYRLQAITGLEASRQEPGQIASQALAQHFDPWPAGHPLHFKSLDESLAAIKALKVEDVRAFHREFYGSAEGEISVIGDFDPAAVKQQLQALFADWKPRHAYAPIPTHYIDVAAEQRRFETPDKPNGVLLANVNLSLKDIDPDYPALVAANYILGGGTLKSRLGDRIRQKEGLSYGVGSDLDADASRDGRDDAGSWSVQAIAAPENLEQVERAMREELARLVKDGVGAEELKDAVSGLLTQREQARASDPAVAGGWVSNLFYGRTMQFAADLDAKFKALTVESVNAAIRRHLKPEQFSVYAAGDFAAAKNKAPVKAKAAGP</sequence>
<evidence type="ECO:0000256" key="8">
    <source>
        <dbReference type="RuleBase" id="RU004447"/>
    </source>
</evidence>